<dbReference type="InterPro" id="IPR009057">
    <property type="entry name" value="Homeodomain-like_sf"/>
</dbReference>
<dbReference type="Pfam" id="PF12833">
    <property type="entry name" value="HTH_18"/>
    <property type="match status" value="1"/>
</dbReference>
<dbReference type="PROSITE" id="PS01124">
    <property type="entry name" value="HTH_ARAC_FAMILY_2"/>
    <property type="match status" value="1"/>
</dbReference>
<dbReference type="Proteomes" id="UP001281217">
    <property type="component" value="Unassembled WGS sequence"/>
</dbReference>
<dbReference type="SMART" id="SM00342">
    <property type="entry name" value="HTH_ARAC"/>
    <property type="match status" value="1"/>
</dbReference>
<dbReference type="GO" id="GO:0005737">
    <property type="term" value="C:cytoplasm"/>
    <property type="evidence" value="ECO:0007669"/>
    <property type="project" value="UniProtKB-SubCell"/>
</dbReference>
<sequence length="326" mass="36774">MLAQQSVQHIPFAPGPLLISRSFEEAAATLNGNLSESRTVRPQRRGAHADIRFTLRHLPNIKLFGAYWGEEAVAVSSTPLSSWHGILPLAGGIRDLHSGQQVKAGEMILFTPGHEIDIVWAPGTKAIVASLEDQLLRNHVESAYDMSMPTLPERVLRIEQEHPALVSMANLLRLTDAEFRQGGGLFGLPVAQQQLQSLFCENLLQLLPVHHRLNERRLLPRALKRALEYIHEHLEQPWSMEELVRASGVSRRSLEQAFRDNLQTSPLRYLQQCRLELARDCLRRARPGDLQLVDLAHRLGFAQPSHFTTAYKQAFGELPSETLARW</sequence>
<evidence type="ECO:0000256" key="3">
    <source>
        <dbReference type="ARBA" id="ARBA00023125"/>
    </source>
</evidence>
<dbReference type="Gene3D" id="1.10.10.60">
    <property type="entry name" value="Homeodomain-like"/>
    <property type="match status" value="1"/>
</dbReference>
<proteinExistence type="predicted"/>
<evidence type="ECO:0000313" key="9">
    <source>
        <dbReference type="EMBL" id="SFQ83177.1"/>
    </source>
</evidence>
<dbReference type="InterPro" id="IPR018062">
    <property type="entry name" value="HTH_AraC-typ_CS"/>
</dbReference>
<evidence type="ECO:0000256" key="1">
    <source>
        <dbReference type="ARBA" id="ARBA00004496"/>
    </source>
</evidence>
<keyword evidence="5" id="KW-0804">Transcription</keyword>
<dbReference type="OrthoDB" id="9023142at2"/>
<dbReference type="InterPro" id="IPR018060">
    <property type="entry name" value="HTH_AraC"/>
</dbReference>
<dbReference type="SUPFAM" id="SSF46689">
    <property type="entry name" value="Homeodomain-like"/>
    <property type="match status" value="2"/>
</dbReference>
<dbReference type="PANTHER" id="PTHR46796">
    <property type="entry name" value="HTH-TYPE TRANSCRIPTIONAL ACTIVATOR RHAS-RELATED"/>
    <property type="match status" value="1"/>
</dbReference>
<dbReference type="GO" id="GO:0003700">
    <property type="term" value="F:DNA-binding transcription factor activity"/>
    <property type="evidence" value="ECO:0007669"/>
    <property type="project" value="InterPro"/>
</dbReference>
<dbReference type="STRING" id="1002526.SAMN05216578_105183"/>
<accession>A0A1I6BQN0</accession>
<evidence type="ECO:0000256" key="4">
    <source>
        <dbReference type="ARBA" id="ARBA00023159"/>
    </source>
</evidence>
<dbReference type="EMBL" id="JAVRDO010000002">
    <property type="protein sequence ID" value="MDX9686436.1"/>
    <property type="molecule type" value="Genomic_DNA"/>
</dbReference>
<dbReference type="Proteomes" id="UP000242815">
    <property type="component" value="Unassembled WGS sequence"/>
</dbReference>
<dbReference type="AlphaFoldDB" id="A0A1I6BQN0"/>
<reference evidence="9 10" key="1">
    <citation type="submission" date="2016-10" db="EMBL/GenBank/DDBJ databases">
        <authorList>
            <person name="de Groot N.N."/>
        </authorList>
    </citation>
    <scope>NUCLEOTIDE SEQUENCE [LARGE SCALE GENOMIC DNA]</scope>
    <source>
        <strain evidence="9 10">JCM 18415</strain>
    </source>
</reference>
<evidence type="ECO:0000256" key="2">
    <source>
        <dbReference type="ARBA" id="ARBA00023015"/>
    </source>
</evidence>
<protein>
    <submittedName>
        <fullName evidence="8">AraC family transcriptional regulator</fullName>
    </submittedName>
    <submittedName>
        <fullName evidence="9">Helix-turn-helix domain-containing protein</fullName>
    </submittedName>
</protein>
<evidence type="ECO:0000256" key="5">
    <source>
        <dbReference type="ARBA" id="ARBA00023163"/>
    </source>
</evidence>
<evidence type="ECO:0000313" key="11">
    <source>
        <dbReference type="Proteomes" id="UP001281217"/>
    </source>
</evidence>
<dbReference type="GO" id="GO:0043565">
    <property type="term" value="F:sequence-specific DNA binding"/>
    <property type="evidence" value="ECO:0007669"/>
    <property type="project" value="InterPro"/>
</dbReference>
<gene>
    <name evidence="8" type="ORF">RED13_000827</name>
    <name evidence="9" type="ORF">SAMN05216578_105183</name>
</gene>
<feature type="domain" description="HTH araC/xylS-type" evidence="7">
    <location>
        <begin position="224"/>
        <end position="325"/>
    </location>
</feature>
<name>A0A1I6BQN0_9GAMM</name>
<dbReference type="PANTHER" id="PTHR46796:SF6">
    <property type="entry name" value="ARAC SUBFAMILY"/>
    <property type="match status" value="1"/>
</dbReference>
<evidence type="ECO:0000313" key="8">
    <source>
        <dbReference type="EMBL" id="MDX9686436.1"/>
    </source>
</evidence>
<keyword evidence="2" id="KW-0805">Transcription regulation</keyword>
<evidence type="ECO:0000256" key="6">
    <source>
        <dbReference type="ARBA" id="ARBA00037345"/>
    </source>
</evidence>
<organism evidence="9 10">
    <name type="scientific">Halopseudomonas formosensis</name>
    <dbReference type="NCBI Taxonomy" id="1002526"/>
    <lineage>
        <taxon>Bacteria</taxon>
        <taxon>Pseudomonadati</taxon>
        <taxon>Pseudomonadota</taxon>
        <taxon>Gammaproteobacteria</taxon>
        <taxon>Pseudomonadales</taxon>
        <taxon>Pseudomonadaceae</taxon>
        <taxon>Halopseudomonas</taxon>
    </lineage>
</organism>
<keyword evidence="11" id="KW-1185">Reference proteome</keyword>
<evidence type="ECO:0000313" key="10">
    <source>
        <dbReference type="Proteomes" id="UP000242815"/>
    </source>
</evidence>
<dbReference type="RefSeq" id="WP_090538871.1">
    <property type="nucleotide sequence ID" value="NZ_FOYD01000005.1"/>
</dbReference>
<reference evidence="11" key="2">
    <citation type="submission" date="2023-07" db="EMBL/GenBank/DDBJ databases">
        <authorList>
            <person name="de Witt J."/>
        </authorList>
    </citation>
    <scope>NUCLEOTIDE SEQUENCE [LARGE SCALE GENOMIC DNA]</scope>
    <source>
        <strain evidence="11">FZJ</strain>
    </source>
</reference>
<dbReference type="InterPro" id="IPR050204">
    <property type="entry name" value="AraC_XylS_family_regulators"/>
</dbReference>
<evidence type="ECO:0000259" key="7">
    <source>
        <dbReference type="PROSITE" id="PS01124"/>
    </source>
</evidence>
<reference evidence="8" key="3">
    <citation type="submission" date="2024-05" db="EMBL/GenBank/DDBJ databases">
        <authorList>
            <person name="de Witt J."/>
        </authorList>
    </citation>
    <scope>NUCLEOTIDE SEQUENCE</scope>
    <source>
        <strain evidence="8">FZJ</strain>
    </source>
</reference>
<dbReference type="EMBL" id="FOYD01000005">
    <property type="protein sequence ID" value="SFQ83177.1"/>
    <property type="molecule type" value="Genomic_DNA"/>
</dbReference>
<dbReference type="PROSITE" id="PS00041">
    <property type="entry name" value="HTH_ARAC_FAMILY_1"/>
    <property type="match status" value="1"/>
</dbReference>
<dbReference type="GO" id="GO:0009893">
    <property type="term" value="P:positive regulation of metabolic process"/>
    <property type="evidence" value="ECO:0007669"/>
    <property type="project" value="UniProtKB-ARBA"/>
</dbReference>
<keyword evidence="4" id="KW-0010">Activator</keyword>
<comment type="subcellular location">
    <subcellularLocation>
        <location evidence="1">Cytoplasm</location>
    </subcellularLocation>
</comment>
<comment type="function">
    <text evidence="6">Regulatory protein of the TOL plasmid xyl operons. XylS activates the xylXYZLTEGFJQKIH operon required for the degradation of toluene, m-xylene and p-xylene.</text>
</comment>
<keyword evidence="3" id="KW-0238">DNA-binding</keyword>